<evidence type="ECO:0000256" key="2">
    <source>
        <dbReference type="ARBA" id="ARBA00022989"/>
    </source>
</evidence>
<comment type="caution">
    <text evidence="6">The sequence shown here is derived from an EMBL/GenBank/DDBJ whole genome shotgun (WGS) entry which is preliminary data.</text>
</comment>
<dbReference type="InterPro" id="IPR036259">
    <property type="entry name" value="MFS_trans_sf"/>
</dbReference>
<keyword evidence="3 4" id="KW-0472">Membrane</keyword>
<feature type="transmembrane region" description="Helical" evidence="4">
    <location>
        <begin position="246"/>
        <end position="264"/>
    </location>
</feature>
<organism evidence="6 7">
    <name type="scientific">Rhizomicrobium palustre</name>
    <dbReference type="NCBI Taxonomy" id="189966"/>
    <lineage>
        <taxon>Bacteria</taxon>
        <taxon>Pseudomonadati</taxon>
        <taxon>Pseudomonadota</taxon>
        <taxon>Alphaproteobacteria</taxon>
        <taxon>Micropepsales</taxon>
        <taxon>Micropepsaceae</taxon>
        <taxon>Rhizomicrobium</taxon>
    </lineage>
</organism>
<evidence type="ECO:0000256" key="1">
    <source>
        <dbReference type="ARBA" id="ARBA00022692"/>
    </source>
</evidence>
<dbReference type="PROSITE" id="PS50850">
    <property type="entry name" value="MFS"/>
    <property type="match status" value="1"/>
</dbReference>
<feature type="domain" description="Major facilitator superfamily (MFS) profile" evidence="5">
    <location>
        <begin position="1"/>
        <end position="385"/>
    </location>
</feature>
<evidence type="ECO:0000313" key="7">
    <source>
        <dbReference type="Proteomes" id="UP000570514"/>
    </source>
</evidence>
<dbReference type="GO" id="GO:0022857">
    <property type="term" value="F:transmembrane transporter activity"/>
    <property type="evidence" value="ECO:0007669"/>
    <property type="project" value="InterPro"/>
</dbReference>
<feature type="transmembrane region" description="Helical" evidence="4">
    <location>
        <begin position="276"/>
        <end position="294"/>
    </location>
</feature>
<proteinExistence type="predicted"/>
<keyword evidence="7" id="KW-1185">Reference proteome</keyword>
<feature type="transmembrane region" description="Helical" evidence="4">
    <location>
        <begin position="162"/>
        <end position="182"/>
    </location>
</feature>
<dbReference type="PANTHER" id="PTHR42910:SF1">
    <property type="entry name" value="MAJOR FACILITATOR SUPERFAMILY (MFS) PROFILE DOMAIN-CONTAINING PROTEIN"/>
    <property type="match status" value="1"/>
</dbReference>
<feature type="transmembrane region" description="Helical" evidence="4">
    <location>
        <begin position="300"/>
        <end position="321"/>
    </location>
</feature>
<protein>
    <submittedName>
        <fullName evidence="6">Putative MFS family arabinose efflux permease</fullName>
    </submittedName>
</protein>
<evidence type="ECO:0000313" key="6">
    <source>
        <dbReference type="EMBL" id="NIK87048.1"/>
    </source>
</evidence>
<evidence type="ECO:0000256" key="3">
    <source>
        <dbReference type="ARBA" id="ARBA00023136"/>
    </source>
</evidence>
<feature type="transmembrane region" description="Helical" evidence="4">
    <location>
        <begin position="7"/>
        <end position="28"/>
    </location>
</feature>
<dbReference type="InterPro" id="IPR011701">
    <property type="entry name" value="MFS"/>
</dbReference>
<feature type="transmembrane region" description="Helical" evidence="4">
    <location>
        <begin position="99"/>
        <end position="121"/>
    </location>
</feature>
<dbReference type="Pfam" id="PF07690">
    <property type="entry name" value="MFS_1"/>
    <property type="match status" value="1"/>
</dbReference>
<reference evidence="6 7" key="1">
    <citation type="submission" date="2020-03" db="EMBL/GenBank/DDBJ databases">
        <title>Genomic Encyclopedia of Type Strains, Phase IV (KMG-IV): sequencing the most valuable type-strain genomes for metagenomic binning, comparative biology and taxonomic classification.</title>
        <authorList>
            <person name="Goeker M."/>
        </authorList>
    </citation>
    <scope>NUCLEOTIDE SEQUENCE [LARGE SCALE GENOMIC DNA]</scope>
    <source>
        <strain evidence="6 7">DSM 19867</strain>
    </source>
</reference>
<dbReference type="Proteomes" id="UP000570514">
    <property type="component" value="Unassembled WGS sequence"/>
</dbReference>
<feature type="transmembrane region" description="Helical" evidence="4">
    <location>
        <begin position="133"/>
        <end position="156"/>
    </location>
</feature>
<dbReference type="Gene3D" id="1.20.1250.20">
    <property type="entry name" value="MFS general substrate transporter like domains"/>
    <property type="match status" value="1"/>
</dbReference>
<feature type="transmembrane region" description="Helical" evidence="4">
    <location>
        <begin position="40"/>
        <end position="63"/>
    </location>
</feature>
<dbReference type="SUPFAM" id="SSF103473">
    <property type="entry name" value="MFS general substrate transporter"/>
    <property type="match status" value="1"/>
</dbReference>
<evidence type="ECO:0000256" key="4">
    <source>
        <dbReference type="SAM" id="Phobius"/>
    </source>
</evidence>
<accession>A0A846MU69</accession>
<feature type="transmembrane region" description="Helical" evidence="4">
    <location>
        <begin position="75"/>
        <end position="93"/>
    </location>
</feature>
<dbReference type="CDD" id="cd17324">
    <property type="entry name" value="MFS_NepI_like"/>
    <property type="match status" value="1"/>
</dbReference>
<keyword evidence="2 4" id="KW-1133">Transmembrane helix</keyword>
<feature type="transmembrane region" description="Helical" evidence="4">
    <location>
        <begin position="215"/>
        <end position="234"/>
    </location>
</feature>
<keyword evidence="1 4" id="KW-0812">Transmembrane</keyword>
<dbReference type="EMBL" id="JAASRM010000001">
    <property type="protein sequence ID" value="NIK87048.1"/>
    <property type="molecule type" value="Genomic_DNA"/>
</dbReference>
<sequence length="389" mass="40000">MQQPSQITPRLTFAMALASGISVAGIYYNQPMLGLLGASFHSPLIKLVPTVTQLGYAAGLFLLVPLGDLQDRRKLILGQFLLLAVALAAAALAPSAGWLIAASLLVGIGATGAQHIIPLAAHLSSPHTRGKTVGSVMAGLLGGILLSQTLAGLVGAHGGWRLMFWLGVPVTLLGTLLMALMLPKDHAASRQRYKSVIASLGHIWREEPALRKATLVQASLFAAFSSLWATLALHLQEPRFGLGADAAGLFGLVGIVGVAAAPLAGRMADTRGPKTLVVLGIAFAAVAWAVLAFWNSIAGLVLAVALLNFGVQGALISNQHIIYALRPEARARLNTLFMSGMFLGGALGSAAAGAAYSAAGWGGVAAFALALTALAAVVEATPRRRVASV</sequence>
<evidence type="ECO:0000259" key="5">
    <source>
        <dbReference type="PROSITE" id="PS50850"/>
    </source>
</evidence>
<dbReference type="PANTHER" id="PTHR42910">
    <property type="entry name" value="TRANSPORTER SCO4007-RELATED"/>
    <property type="match status" value="1"/>
</dbReference>
<gene>
    <name evidence="6" type="ORF">FHS83_000366</name>
</gene>
<feature type="transmembrane region" description="Helical" evidence="4">
    <location>
        <begin position="358"/>
        <end position="378"/>
    </location>
</feature>
<feature type="transmembrane region" description="Helical" evidence="4">
    <location>
        <begin position="333"/>
        <end position="352"/>
    </location>
</feature>
<dbReference type="InterPro" id="IPR020846">
    <property type="entry name" value="MFS_dom"/>
</dbReference>
<name>A0A846MU69_9PROT</name>
<dbReference type="AlphaFoldDB" id="A0A846MU69"/>
<dbReference type="RefSeq" id="WP_167080293.1">
    <property type="nucleotide sequence ID" value="NZ_BAAADC010000001.1"/>
</dbReference>